<dbReference type="EC" id="3.5.1.28" evidence="4"/>
<dbReference type="SUPFAM" id="SSF53187">
    <property type="entry name" value="Zn-dependent exopeptidases"/>
    <property type="match status" value="1"/>
</dbReference>
<proteinExistence type="inferred from homology"/>
<organism evidence="12 13">
    <name type="scientific">Reinekea thalattae</name>
    <dbReference type="NCBI Taxonomy" id="2593301"/>
    <lineage>
        <taxon>Bacteria</taxon>
        <taxon>Pseudomonadati</taxon>
        <taxon>Pseudomonadota</taxon>
        <taxon>Gammaproteobacteria</taxon>
        <taxon>Oceanospirillales</taxon>
        <taxon>Saccharospirillaceae</taxon>
        <taxon>Reinekea</taxon>
    </lineage>
</organism>
<sequence>MKPKNRLSVRQLTALCLSLLLATMVQAVSIESARIWPAPDSTRLVLDVSESVEHSLLVLKNPDRIVLDVKDSSLATELAALDLDNTGIERIRSGVRNGSDVRIVLDMQAEMTPRSFSLLPNEQYGHRLVIDLERDLAIKANETVPSAAKTIEQVTSQKRDIIVVIDAGHGGEDPGAIGPRKLHEKNVVLAIAKELYRQLDALPGYKPVMTRTGDYIVALKKRSDFARENNADLFISIHADAYRLPSAHGASVFALSNGGSVSAMAKYLADQENAADTIGGINGVSLEDKDDVLRSVLVDLSMTSTLQRSVEVGGMVLSEIGDFTKLHGDRRSVGHANFVVLRAPDVPSILVETGFISNPREAANLGSASYRKKMATAISDGVQRYFERNAPDGSYIAWRQENKNTIRRYTVSQGDTLSSIASRNGTSVRKLISANNLSSTSIRIGQVLVIPDA</sequence>
<dbReference type="AlphaFoldDB" id="A0A5C8Z9R4"/>
<comment type="similarity">
    <text evidence="3">Belongs to the N-acetylmuramoyl-L-alanine amidase 3 family.</text>
</comment>
<dbReference type="Proteomes" id="UP000321764">
    <property type="component" value="Unassembled WGS sequence"/>
</dbReference>
<dbReference type="Pfam" id="PF01476">
    <property type="entry name" value="LysM"/>
    <property type="match status" value="1"/>
</dbReference>
<dbReference type="PANTHER" id="PTHR30404">
    <property type="entry name" value="N-ACETYLMURAMOYL-L-ALANINE AMIDASE"/>
    <property type="match status" value="1"/>
</dbReference>
<keyword evidence="8" id="KW-0961">Cell wall biogenesis/degradation</keyword>
<dbReference type="FunFam" id="3.40.630.40:FF:000001">
    <property type="entry name" value="N-acetylmuramoyl-L-alanine amidase"/>
    <property type="match status" value="1"/>
</dbReference>
<dbReference type="InterPro" id="IPR002508">
    <property type="entry name" value="MurNAc-LAA_cat"/>
</dbReference>
<dbReference type="GO" id="GO:0009253">
    <property type="term" value="P:peptidoglycan catabolic process"/>
    <property type="evidence" value="ECO:0007669"/>
    <property type="project" value="InterPro"/>
</dbReference>
<dbReference type="SMART" id="SM00257">
    <property type="entry name" value="LysM"/>
    <property type="match status" value="1"/>
</dbReference>
<dbReference type="OrthoDB" id="9806267at2"/>
<dbReference type="Pfam" id="PF11741">
    <property type="entry name" value="AMIN"/>
    <property type="match status" value="1"/>
</dbReference>
<dbReference type="Gene3D" id="3.40.630.40">
    <property type="entry name" value="Zn-dependent exopeptidases"/>
    <property type="match status" value="1"/>
</dbReference>
<evidence type="ECO:0000256" key="2">
    <source>
        <dbReference type="ARBA" id="ARBA00004418"/>
    </source>
</evidence>
<dbReference type="RefSeq" id="WP_147713523.1">
    <property type="nucleotide sequence ID" value="NZ_VKAD01000001.1"/>
</dbReference>
<dbReference type="PROSITE" id="PS51782">
    <property type="entry name" value="LYSM"/>
    <property type="match status" value="1"/>
</dbReference>
<protein>
    <recommendedName>
        <fullName evidence="9">N-acetylmuramoyl-L-alanine amidase AmiC</fullName>
        <ecNumber evidence="4">3.5.1.28</ecNumber>
    </recommendedName>
</protein>
<dbReference type="InterPro" id="IPR050695">
    <property type="entry name" value="N-acetylmuramoyl_amidase_3"/>
</dbReference>
<comment type="subcellular location">
    <subcellularLocation>
        <location evidence="2">Periplasm</location>
    </subcellularLocation>
</comment>
<dbReference type="Pfam" id="PF01520">
    <property type="entry name" value="Amidase_3"/>
    <property type="match status" value="1"/>
</dbReference>
<dbReference type="InterPro" id="IPR018392">
    <property type="entry name" value="LysM"/>
</dbReference>
<evidence type="ECO:0000256" key="5">
    <source>
        <dbReference type="ARBA" id="ARBA00022729"/>
    </source>
</evidence>
<evidence type="ECO:0000256" key="1">
    <source>
        <dbReference type="ARBA" id="ARBA00001561"/>
    </source>
</evidence>
<keyword evidence="7" id="KW-0378">Hydrolase</keyword>
<comment type="catalytic activity">
    <reaction evidence="1">
        <text>Hydrolyzes the link between N-acetylmuramoyl residues and L-amino acid residues in certain cell-wall glycopeptides.</text>
        <dbReference type="EC" id="3.5.1.28"/>
    </reaction>
</comment>
<dbReference type="GO" id="GO:0030288">
    <property type="term" value="C:outer membrane-bounded periplasmic space"/>
    <property type="evidence" value="ECO:0007669"/>
    <property type="project" value="TreeGrafter"/>
</dbReference>
<reference evidence="12 13" key="1">
    <citation type="submission" date="2019-07" db="EMBL/GenBank/DDBJ databases">
        <title>Reinekea sp. strain SSH23 genome sequencing and assembly.</title>
        <authorList>
            <person name="Kim I."/>
        </authorList>
    </citation>
    <scope>NUCLEOTIDE SEQUENCE [LARGE SCALE GENOMIC DNA]</scope>
    <source>
        <strain evidence="12 13">SSH23</strain>
    </source>
</reference>
<dbReference type="CDD" id="cd00118">
    <property type="entry name" value="LysM"/>
    <property type="match status" value="1"/>
</dbReference>
<evidence type="ECO:0000256" key="8">
    <source>
        <dbReference type="ARBA" id="ARBA00023316"/>
    </source>
</evidence>
<evidence type="ECO:0000313" key="12">
    <source>
        <dbReference type="EMBL" id="TXR54124.1"/>
    </source>
</evidence>
<evidence type="ECO:0000256" key="4">
    <source>
        <dbReference type="ARBA" id="ARBA00011901"/>
    </source>
</evidence>
<keyword evidence="5 10" id="KW-0732">Signal</keyword>
<dbReference type="PANTHER" id="PTHR30404:SF0">
    <property type="entry name" value="N-ACETYLMURAMOYL-L-ALANINE AMIDASE AMIC"/>
    <property type="match status" value="1"/>
</dbReference>
<name>A0A5C8Z9R4_9GAMM</name>
<dbReference type="GO" id="GO:0071555">
    <property type="term" value="P:cell wall organization"/>
    <property type="evidence" value="ECO:0007669"/>
    <property type="project" value="UniProtKB-KW"/>
</dbReference>
<feature type="chain" id="PRO_5022950121" description="N-acetylmuramoyl-L-alanine amidase AmiC" evidence="10">
    <location>
        <begin position="28"/>
        <end position="453"/>
    </location>
</feature>
<dbReference type="Gene3D" id="2.60.40.3500">
    <property type="match status" value="1"/>
</dbReference>
<evidence type="ECO:0000259" key="11">
    <source>
        <dbReference type="PROSITE" id="PS51782"/>
    </source>
</evidence>
<dbReference type="SUPFAM" id="SSF54106">
    <property type="entry name" value="LysM domain"/>
    <property type="match status" value="1"/>
</dbReference>
<comment type="caution">
    <text evidence="12">The sequence shown here is derived from an EMBL/GenBank/DDBJ whole genome shotgun (WGS) entry which is preliminary data.</text>
</comment>
<accession>A0A5C8Z9R4</accession>
<dbReference type="InterPro" id="IPR036779">
    <property type="entry name" value="LysM_dom_sf"/>
</dbReference>
<feature type="domain" description="LysM" evidence="11">
    <location>
        <begin position="407"/>
        <end position="450"/>
    </location>
</feature>
<keyword evidence="6" id="KW-0574">Periplasm</keyword>
<evidence type="ECO:0000256" key="3">
    <source>
        <dbReference type="ARBA" id="ARBA00010860"/>
    </source>
</evidence>
<evidence type="ECO:0000256" key="6">
    <source>
        <dbReference type="ARBA" id="ARBA00022764"/>
    </source>
</evidence>
<feature type="signal peptide" evidence="10">
    <location>
        <begin position="1"/>
        <end position="27"/>
    </location>
</feature>
<evidence type="ECO:0000256" key="7">
    <source>
        <dbReference type="ARBA" id="ARBA00022801"/>
    </source>
</evidence>
<dbReference type="SMART" id="SM00646">
    <property type="entry name" value="Ami_3"/>
    <property type="match status" value="1"/>
</dbReference>
<dbReference type="InterPro" id="IPR021731">
    <property type="entry name" value="AMIN_dom"/>
</dbReference>
<dbReference type="EMBL" id="VKAD01000001">
    <property type="protein sequence ID" value="TXR54124.1"/>
    <property type="molecule type" value="Genomic_DNA"/>
</dbReference>
<evidence type="ECO:0000256" key="9">
    <source>
        <dbReference type="ARBA" id="ARBA00074581"/>
    </source>
</evidence>
<dbReference type="CDD" id="cd02696">
    <property type="entry name" value="MurNAc-LAA"/>
    <property type="match status" value="1"/>
</dbReference>
<evidence type="ECO:0000313" key="13">
    <source>
        <dbReference type="Proteomes" id="UP000321764"/>
    </source>
</evidence>
<dbReference type="Gene3D" id="3.10.350.10">
    <property type="entry name" value="LysM domain"/>
    <property type="match status" value="1"/>
</dbReference>
<keyword evidence="13" id="KW-1185">Reference proteome</keyword>
<evidence type="ECO:0000256" key="10">
    <source>
        <dbReference type="SAM" id="SignalP"/>
    </source>
</evidence>
<dbReference type="GO" id="GO:0008745">
    <property type="term" value="F:N-acetylmuramoyl-L-alanine amidase activity"/>
    <property type="evidence" value="ECO:0007669"/>
    <property type="project" value="UniProtKB-EC"/>
</dbReference>
<gene>
    <name evidence="12" type="ORF">FME95_06185</name>
</gene>